<organism evidence="1 2">
    <name type="scientific">Staphylococcus casei</name>
    <dbReference type="NCBI Taxonomy" id="201828"/>
    <lineage>
        <taxon>Bacteria</taxon>
        <taxon>Bacillati</taxon>
        <taxon>Bacillota</taxon>
        <taxon>Bacilli</taxon>
        <taxon>Bacillales</taxon>
        <taxon>Staphylococcaceae</taxon>
        <taxon>Staphylococcus</taxon>
    </lineage>
</organism>
<protein>
    <recommendedName>
        <fullName evidence="3">DUF4868 domain-containing protein</fullName>
    </recommendedName>
</protein>
<evidence type="ECO:0008006" key="3">
    <source>
        <dbReference type="Google" id="ProtNLM"/>
    </source>
</evidence>
<geneLocation type="plasmid" evidence="1 2">
    <name>unnamed2</name>
</geneLocation>
<keyword evidence="1" id="KW-0614">Plasmid</keyword>
<dbReference type="EMBL" id="CP133008">
    <property type="protein sequence ID" value="WZG10726.1"/>
    <property type="molecule type" value="Genomic_DNA"/>
</dbReference>
<sequence>MTVERIYVCTSKNSKLNRIYLLQTGDEEKEKIYNIFKEDLNIKMNTEKEMSQLERQSLIEDLPYYVDLNTIDEESYLYEFKGKINELTTTDSIKVVEFKKQMLGSGEIINFEEKEGIKFLIIQEKDSMNFLSISNNAVLKNQSILTLSINENSTLTEVPKGVQIPPAVTARLDLKKERLFVYDVNRFEQMLTLNENRKAKSKATIRKFQDGTFKVSKDEYTIVGLDNDKIEQQLLESARSMRRLSKYIHENDNYEIAKVKQAVNKLDEDKRVSFDDNKKQIHISTDSAKTFVGIIYNSIVERLISGEIEVTI</sequence>
<dbReference type="RefSeq" id="WP_341637040.1">
    <property type="nucleotide sequence ID" value="NZ_CP133008.1"/>
</dbReference>
<evidence type="ECO:0000313" key="1">
    <source>
        <dbReference type="EMBL" id="WZG10726.1"/>
    </source>
</evidence>
<dbReference type="Proteomes" id="UP001468345">
    <property type="component" value="Plasmid unnamed2"/>
</dbReference>
<name>A0ABZ2WFF5_9STAP</name>
<keyword evidence="2" id="KW-1185">Reference proteome</keyword>
<accession>A0ABZ2WFF5</accession>
<evidence type="ECO:0000313" key="2">
    <source>
        <dbReference type="Proteomes" id="UP001468345"/>
    </source>
</evidence>
<gene>
    <name evidence="1" type="ORF">SHJJP9002_002700</name>
</gene>
<proteinExistence type="predicted"/>
<reference evidence="1 2" key="1">
    <citation type="journal article" date="2024" name="ISME J.">
        <title>Staphylococcus epidermidis bacteriocin A37 kills natural competitors with a unique mechanism of action.</title>
        <authorList>
            <person name="Puls J.S."/>
            <person name="Winnerling B."/>
            <person name="Power J.J."/>
            <person name="Kruger A.M."/>
            <person name="Brajtenbach D."/>
            <person name="Johnson M."/>
            <person name="Bilici K."/>
            <person name="Camus L."/>
            <person name="Fliesswasser T."/>
            <person name="Schneider T."/>
            <person name="Sahl H.G."/>
            <person name="Ghosal D."/>
            <person name="Kubitscheck U."/>
            <person name="Heilbronner S."/>
            <person name="Grein F."/>
        </authorList>
    </citation>
    <scope>NUCLEOTIDE SEQUENCE [LARGE SCALE GENOMIC DNA]</scope>
    <source>
        <strain evidence="1 2">SCK7</strain>
    </source>
</reference>